<name>A0A7W7ZSQ7_9BACT</name>
<proteinExistence type="predicted"/>
<accession>A0A7W7ZSQ7</accession>
<evidence type="ECO:0000313" key="1">
    <source>
        <dbReference type="EMBL" id="MBB5064556.1"/>
    </source>
</evidence>
<dbReference type="AlphaFoldDB" id="A0A7W7ZSQ7"/>
<sequence length="233" mass="25721">MITANEVASAVGGLNKRARQPIPDALKRNPPLYIFNIYEMKHTRGLGSLGTFRVPACEPGEAYSKPLIVPGEFFDEFDRGEGSLGWTYETGADVAKAILNVGHRDGADLSAWGVFLAADKKPTREELSAAREKLTAKMREVLAAGDALALQGDSGLAQIQAMHRKAAHYLKQHRDWINAEPVEMRECHGCGAFVKPTLPRCPQCKAPFDLVKCRELWPMEYPIMAQRSTTVAR</sequence>
<organism evidence="1 2">
    <name type="scientific">Granulicella mallensis</name>
    <dbReference type="NCBI Taxonomy" id="940614"/>
    <lineage>
        <taxon>Bacteria</taxon>
        <taxon>Pseudomonadati</taxon>
        <taxon>Acidobacteriota</taxon>
        <taxon>Terriglobia</taxon>
        <taxon>Terriglobales</taxon>
        <taxon>Acidobacteriaceae</taxon>
        <taxon>Granulicella</taxon>
    </lineage>
</organism>
<dbReference type="EMBL" id="JACHIO010000011">
    <property type="protein sequence ID" value="MBB5064556.1"/>
    <property type="molecule type" value="Genomic_DNA"/>
</dbReference>
<dbReference type="RefSeq" id="WP_184256546.1">
    <property type="nucleotide sequence ID" value="NZ_JACHIO010000011.1"/>
</dbReference>
<dbReference type="Proteomes" id="UP000584867">
    <property type="component" value="Unassembled WGS sequence"/>
</dbReference>
<comment type="caution">
    <text evidence="1">The sequence shown here is derived from an EMBL/GenBank/DDBJ whole genome shotgun (WGS) entry which is preliminary data.</text>
</comment>
<protein>
    <submittedName>
        <fullName evidence="1">Uncharacterized protein</fullName>
    </submittedName>
</protein>
<gene>
    <name evidence="1" type="ORF">HDF15_002914</name>
</gene>
<reference evidence="1 2" key="1">
    <citation type="submission" date="2020-08" db="EMBL/GenBank/DDBJ databases">
        <title>Genomic Encyclopedia of Type Strains, Phase IV (KMG-V): Genome sequencing to study the core and pangenomes of soil and plant-associated prokaryotes.</title>
        <authorList>
            <person name="Whitman W."/>
        </authorList>
    </citation>
    <scope>NUCLEOTIDE SEQUENCE [LARGE SCALE GENOMIC DNA]</scope>
    <source>
        <strain evidence="1 2">X5P3</strain>
    </source>
</reference>
<evidence type="ECO:0000313" key="2">
    <source>
        <dbReference type="Proteomes" id="UP000584867"/>
    </source>
</evidence>